<evidence type="ECO:0000259" key="3">
    <source>
        <dbReference type="Pfam" id="PF13193"/>
    </source>
</evidence>
<dbReference type="PANTHER" id="PTHR43347">
    <property type="entry name" value="ACYL-COA SYNTHETASE"/>
    <property type="match status" value="1"/>
</dbReference>
<reference evidence="6" key="1">
    <citation type="journal article" date="2019" name="Int. J. Syst. Evol. Microbiol.">
        <title>The Global Catalogue of Microorganisms (GCM) 10K type strain sequencing project: providing services to taxonomists for standard genome sequencing and annotation.</title>
        <authorList>
            <consortium name="The Broad Institute Genomics Platform"/>
            <consortium name="The Broad Institute Genome Sequencing Center for Infectious Disease"/>
            <person name="Wu L."/>
            <person name="Ma J."/>
        </authorList>
    </citation>
    <scope>NUCLEOTIDE SEQUENCE [LARGE SCALE GENOMIC DNA]</scope>
    <source>
        <strain evidence="6">JCM 18401</strain>
    </source>
</reference>
<evidence type="ECO:0000256" key="1">
    <source>
        <dbReference type="ARBA" id="ARBA00006432"/>
    </source>
</evidence>
<feature type="domain" description="Acetyl-coenzyme A synthetase N-terminal" evidence="4">
    <location>
        <begin position="6"/>
        <end position="59"/>
    </location>
</feature>
<dbReference type="InterPro" id="IPR025110">
    <property type="entry name" value="AMP-bd_C"/>
</dbReference>
<feature type="domain" description="AMP-binding enzyme C-terminal" evidence="3">
    <location>
        <begin position="513"/>
        <end position="590"/>
    </location>
</feature>
<dbReference type="Pfam" id="PF16177">
    <property type="entry name" value="ACAS_N"/>
    <property type="match status" value="1"/>
</dbReference>
<dbReference type="EMBL" id="BAABJZ010000009">
    <property type="protein sequence ID" value="GAA4877256.1"/>
    <property type="molecule type" value="Genomic_DNA"/>
</dbReference>
<dbReference type="Gene3D" id="3.40.50.12780">
    <property type="entry name" value="N-terminal domain of ligase-like"/>
    <property type="match status" value="1"/>
</dbReference>
<comment type="similarity">
    <text evidence="1">Belongs to the ATP-dependent AMP-binding enzyme family.</text>
</comment>
<dbReference type="RefSeq" id="WP_345333691.1">
    <property type="nucleotide sequence ID" value="NZ_BAABJZ010000009.1"/>
</dbReference>
<protein>
    <submittedName>
        <fullName evidence="5">Propionyl-CoA synthetase</fullName>
    </submittedName>
</protein>
<evidence type="ECO:0000259" key="4">
    <source>
        <dbReference type="Pfam" id="PF16177"/>
    </source>
</evidence>
<dbReference type="Proteomes" id="UP001499988">
    <property type="component" value="Unassembled WGS sequence"/>
</dbReference>
<evidence type="ECO:0000313" key="6">
    <source>
        <dbReference type="Proteomes" id="UP001499988"/>
    </source>
</evidence>
<accession>A0ABP9EEP9</accession>
<gene>
    <name evidence="5" type="ORF">GCM10023333_08160</name>
</gene>
<dbReference type="SUPFAM" id="SSF56801">
    <property type="entry name" value="Acetyl-CoA synthetase-like"/>
    <property type="match status" value="1"/>
</dbReference>
<dbReference type="InterPro" id="IPR020845">
    <property type="entry name" value="AMP-binding_CS"/>
</dbReference>
<proteinExistence type="inferred from homology"/>
<dbReference type="InterPro" id="IPR032387">
    <property type="entry name" value="ACAS_N"/>
</dbReference>
<dbReference type="Gene3D" id="3.30.300.30">
    <property type="match status" value="1"/>
</dbReference>
<dbReference type="Pfam" id="PF00501">
    <property type="entry name" value="AMP-binding"/>
    <property type="match status" value="1"/>
</dbReference>
<keyword evidence="6" id="KW-1185">Reference proteome</keyword>
<dbReference type="InterPro" id="IPR045851">
    <property type="entry name" value="AMP-bd_C_sf"/>
</dbReference>
<dbReference type="InterPro" id="IPR042099">
    <property type="entry name" value="ANL_N_sf"/>
</dbReference>
<evidence type="ECO:0000313" key="5">
    <source>
        <dbReference type="EMBL" id="GAA4877256.1"/>
    </source>
</evidence>
<feature type="domain" description="AMP-dependent synthetase/ligase" evidence="2">
    <location>
        <begin position="63"/>
        <end position="446"/>
    </location>
</feature>
<dbReference type="PROSITE" id="PS00455">
    <property type="entry name" value="AMP_BINDING"/>
    <property type="match status" value="1"/>
</dbReference>
<sequence length="639" mass="69669">MVMRTQALQQQAKTDPEGFWGQAAEAISWERPWQRVLDDRQAPLYRWFEGATLNTCYNAVDRHVAQGRGEQIAIHYDSPVTGTAYGISYAELQSKVARLAGTLQAQGLTVGDRVVIYMPMVPETVFAMLACARIGAVHSVVFGGFAAAELATRIDDAKPKWVMSASCGVEPGRVVAYKPLLDEALNQAKHEVQGCLILQRPQCEAELTLGRDLDWYQAQQGVEPASCVAVAATDPLYILYTSGTTGTPKGVVRDNGGHAVALAWSMKAIYDIEPGDCFWAASDVGWVVGHSYIVYAPLLVGASTVLYEGKPVGTPDPGAFWRVIEQYKVKSFFTAPTAMRAIKREDPDTTYLRSYDIGCLKALYLAGERCDPDTLNWSSEQLGVAVIDHWWQTETGWAICANLMGIEPVEIKPGSPALAVPGYQVEVLDEVGEPVAPGSSGAIAIKLPLPPGTLPTLWQNDARYHAGYLDRYPGYYLTGDAGYQDEDGYLYIMSRIDDIINVAGHRLSTGRFEEVLAQHPAVAEVAVIGVADKLKGQVPLGMVVLKSGVSLAEETLYQQLIALVRAEIGPVAAFKLVSVVSKLPKTRSGKILRGTMRKMADCQEYVVPATIEDPETLDLIRAALNRMGYGHAKIEERID</sequence>
<dbReference type="CDD" id="cd05967">
    <property type="entry name" value="PrpE"/>
    <property type="match status" value="1"/>
</dbReference>
<comment type="caution">
    <text evidence="5">The sequence shown here is derived from an EMBL/GenBank/DDBJ whole genome shotgun (WGS) entry which is preliminary data.</text>
</comment>
<dbReference type="InterPro" id="IPR000873">
    <property type="entry name" value="AMP-dep_synth/lig_dom"/>
</dbReference>
<dbReference type="Pfam" id="PF13193">
    <property type="entry name" value="AMP-binding_C"/>
    <property type="match status" value="1"/>
</dbReference>
<evidence type="ECO:0000259" key="2">
    <source>
        <dbReference type="Pfam" id="PF00501"/>
    </source>
</evidence>
<organism evidence="5 6">
    <name type="scientific">Ferrimonas pelagia</name>
    <dbReference type="NCBI Taxonomy" id="1177826"/>
    <lineage>
        <taxon>Bacteria</taxon>
        <taxon>Pseudomonadati</taxon>
        <taxon>Pseudomonadota</taxon>
        <taxon>Gammaproteobacteria</taxon>
        <taxon>Alteromonadales</taxon>
        <taxon>Ferrimonadaceae</taxon>
        <taxon>Ferrimonas</taxon>
    </lineage>
</organism>
<name>A0ABP9EEP9_9GAMM</name>
<dbReference type="PANTHER" id="PTHR43347:SF3">
    <property type="entry name" value="ACYL-COA SYNTHETASE SHORT-CHAIN FAMILY MEMBER 3, MITOCHONDRIAL"/>
    <property type="match status" value="1"/>
</dbReference>